<dbReference type="KEGG" id="phb:HYN04_03110"/>
<accession>A0A2Z3HV16</accession>
<dbReference type="OrthoDB" id="9955at2"/>
<name>A0A2Z3HV16_9CAUL</name>
<evidence type="ECO:0000313" key="3">
    <source>
        <dbReference type="Proteomes" id="UP000247763"/>
    </source>
</evidence>
<dbReference type="EMBL" id="CP029479">
    <property type="protein sequence ID" value="AWM78705.1"/>
    <property type="molecule type" value="Genomic_DNA"/>
</dbReference>
<organism evidence="2 3">
    <name type="scientific">Phenylobacterium parvum</name>
    <dbReference type="NCBI Taxonomy" id="2201350"/>
    <lineage>
        <taxon>Bacteria</taxon>
        <taxon>Pseudomonadati</taxon>
        <taxon>Pseudomonadota</taxon>
        <taxon>Alphaproteobacteria</taxon>
        <taxon>Caulobacterales</taxon>
        <taxon>Caulobacteraceae</taxon>
        <taxon>Phenylobacterium</taxon>
    </lineage>
</organism>
<reference evidence="3" key="1">
    <citation type="submission" date="2018-05" db="EMBL/GenBank/DDBJ databases">
        <title>Genome sequencing of Phenylobacterium sp. HYN0004.</title>
        <authorList>
            <person name="Yi H."/>
            <person name="Baek C."/>
        </authorList>
    </citation>
    <scope>NUCLEOTIDE SEQUENCE [LARGE SCALE GENOMIC DNA]</scope>
    <source>
        <strain evidence="3">HYN0004</strain>
    </source>
</reference>
<dbReference type="InterPro" id="IPR029058">
    <property type="entry name" value="AB_hydrolase_fold"/>
</dbReference>
<dbReference type="SUPFAM" id="SSF53474">
    <property type="entry name" value="alpha/beta-Hydrolases"/>
    <property type="match status" value="1"/>
</dbReference>
<dbReference type="GO" id="GO:0016042">
    <property type="term" value="P:lipid catabolic process"/>
    <property type="evidence" value="ECO:0007669"/>
    <property type="project" value="InterPro"/>
</dbReference>
<dbReference type="PANTHER" id="PTHR34853">
    <property type="match status" value="1"/>
</dbReference>
<dbReference type="PIRSF" id="PIRSF029171">
    <property type="entry name" value="Esterase_LipA"/>
    <property type="match status" value="1"/>
</dbReference>
<dbReference type="Proteomes" id="UP000247763">
    <property type="component" value="Chromosome"/>
</dbReference>
<sequence>MRLCAVLALAAALAGPAAAASSLQGDGGVPDFYAWSGKVKGKPGKLLRQEPLAPALVLDGAASGARILYTSTEGLGGKDRVVVSGAVFIPRGEAPKGGWPLLAWAHGTVGVADVCAPSFAGRSPRDKTYLGYWLSKGYAVVASDYQGLGVAGGHPYLATRPSAYSVLDSVRAVQKGGFPVSRSVVLIGQSQGGGAAFATAGYASSYAPELDIRGTVATGTPYFSPEAQAALQAARPRDAVDPTLGYNFLIHSLLEQIDPGFRVEDYVTDAALPLARSVATTCFGELAGGVMRGGWTFNRAYKADPADRMLPAYALMGYPTLKIPTPVFMGTGGSDRDVPPGMQLSLAADACRAGTVIQSHVYPGLDHSGAVNGSTRESSAFVEAVFAGKPVAGNCKSLPTPPPA</sequence>
<dbReference type="GO" id="GO:0004806">
    <property type="term" value="F:triacylglycerol lipase activity"/>
    <property type="evidence" value="ECO:0007669"/>
    <property type="project" value="InterPro"/>
</dbReference>
<proteinExistence type="predicted"/>
<keyword evidence="1" id="KW-0732">Signal</keyword>
<gene>
    <name evidence="2" type="ORF">HYN04_03110</name>
</gene>
<feature type="signal peptide" evidence="1">
    <location>
        <begin position="1"/>
        <end position="19"/>
    </location>
</feature>
<feature type="chain" id="PRO_5016280519" description="Signal peptide-containing protein" evidence="1">
    <location>
        <begin position="20"/>
        <end position="404"/>
    </location>
</feature>
<evidence type="ECO:0000256" key="1">
    <source>
        <dbReference type="SAM" id="SignalP"/>
    </source>
</evidence>
<protein>
    <recommendedName>
        <fullName evidence="4">Signal peptide-containing protein</fullName>
    </recommendedName>
</protein>
<dbReference type="Gene3D" id="3.40.50.1820">
    <property type="entry name" value="alpha/beta hydrolase"/>
    <property type="match status" value="2"/>
</dbReference>
<dbReference type="InterPro" id="IPR005152">
    <property type="entry name" value="Lipase_secreted"/>
</dbReference>
<dbReference type="Pfam" id="PF03583">
    <property type="entry name" value="LIP"/>
    <property type="match status" value="1"/>
</dbReference>
<dbReference type="PANTHER" id="PTHR34853:SF1">
    <property type="entry name" value="LIPASE 5"/>
    <property type="match status" value="1"/>
</dbReference>
<dbReference type="RefSeq" id="WP_110451271.1">
    <property type="nucleotide sequence ID" value="NZ_CP029479.1"/>
</dbReference>
<evidence type="ECO:0008006" key="4">
    <source>
        <dbReference type="Google" id="ProtNLM"/>
    </source>
</evidence>
<evidence type="ECO:0000313" key="2">
    <source>
        <dbReference type="EMBL" id="AWM78705.1"/>
    </source>
</evidence>
<keyword evidence="3" id="KW-1185">Reference proteome</keyword>
<dbReference type="AlphaFoldDB" id="A0A2Z3HV16"/>